<proteinExistence type="predicted"/>
<dbReference type="AlphaFoldDB" id="A0A0B5EGN1"/>
<keyword evidence="3" id="KW-1185">Reference proteome</keyword>
<name>A0A0B5EGN1_STRA4</name>
<feature type="region of interest" description="Disordered" evidence="1">
    <location>
        <begin position="53"/>
        <end position="95"/>
    </location>
</feature>
<feature type="region of interest" description="Disordered" evidence="1">
    <location>
        <begin position="1"/>
        <end position="21"/>
    </location>
</feature>
<sequence length="95" mass="10261">MVRAALVGDLPSAPACEEEGEELPRPLRSGLAKWLVIMAVLLGQPRDLLGETGRFSMPIRPGEQPVEQTHRLDQPLTPARIVLGETPAPCGAQRT</sequence>
<gene>
    <name evidence="2" type="ORF">SLNWT_0123</name>
</gene>
<dbReference type="Proteomes" id="UP000031523">
    <property type="component" value="Chromosome"/>
</dbReference>
<organism evidence="2 3">
    <name type="scientific">Streptomyces albus (strain ATCC 21838 / DSM 41398 / FERM P-419 / JCM 4703 / NBRC 107858)</name>
    <dbReference type="NCBI Taxonomy" id="1081613"/>
    <lineage>
        <taxon>Bacteria</taxon>
        <taxon>Bacillati</taxon>
        <taxon>Actinomycetota</taxon>
        <taxon>Actinomycetes</taxon>
        <taxon>Kitasatosporales</taxon>
        <taxon>Streptomycetaceae</taxon>
        <taxon>Streptomyces</taxon>
    </lineage>
</organism>
<evidence type="ECO:0000313" key="2">
    <source>
        <dbReference type="EMBL" id="AJE80499.1"/>
    </source>
</evidence>
<reference evidence="2 3" key="1">
    <citation type="submission" date="2015-01" db="EMBL/GenBank/DDBJ databases">
        <title>Enhanced salinomycin production by adjusting the supply of polyketide extender units in Streptomyce albus DSM 41398.</title>
        <authorList>
            <person name="Lu C."/>
        </authorList>
    </citation>
    <scope>NUCLEOTIDE SEQUENCE [LARGE SCALE GENOMIC DNA]</scope>
    <source>
        <strain evidence="3">ATCC 21838 / DSM 41398 / FERM P-419 / JCM 4703 / NBRC 107858</strain>
    </source>
</reference>
<evidence type="ECO:0000313" key="3">
    <source>
        <dbReference type="Proteomes" id="UP000031523"/>
    </source>
</evidence>
<dbReference type="EMBL" id="CP010519">
    <property type="protein sequence ID" value="AJE80499.1"/>
    <property type="molecule type" value="Genomic_DNA"/>
</dbReference>
<protein>
    <submittedName>
        <fullName evidence="2">Uncharacterized protein</fullName>
    </submittedName>
</protein>
<accession>A0A0B5EGN1</accession>
<dbReference type="KEGG" id="sals:SLNWT_0123"/>
<evidence type="ECO:0000256" key="1">
    <source>
        <dbReference type="SAM" id="MobiDB-lite"/>
    </source>
</evidence>